<evidence type="ECO:0000313" key="5">
    <source>
        <dbReference type="EMBL" id="CAG9767135.1"/>
    </source>
</evidence>
<evidence type="ECO:0000313" key="6">
    <source>
        <dbReference type="Proteomes" id="UP001152799"/>
    </source>
</evidence>
<dbReference type="Pfam" id="PF06110">
    <property type="entry name" value="TXD17-like_Trx"/>
    <property type="match status" value="1"/>
</dbReference>
<sequence length="151" mass="17572">MDQFSSDTRSGFSSQTGKSSNQKYASKKSNLTNYQDYLEYLHYMDESKIIYFLFTSTDSPISGYSWSPICTEVQEVLEKRVEELHNSVFVVIHVGSQDEWEDPDNPFRQDKNLQLKVLPTFMNVKSGKRLEGLNCVKSELLELVWEKECDF</sequence>
<protein>
    <recommendedName>
        <fullName evidence="2">Thioredoxin domain-containing protein 17</fullName>
    </recommendedName>
</protein>
<dbReference type="PANTHER" id="PTHR12452:SF0">
    <property type="entry name" value="THIOREDOXIN DOMAIN-CONTAINING PROTEIN 17"/>
    <property type="match status" value="1"/>
</dbReference>
<name>A0A9N9MP96_9CUCU</name>
<organism evidence="5 6">
    <name type="scientific">Ceutorhynchus assimilis</name>
    <name type="common">cabbage seed weevil</name>
    <dbReference type="NCBI Taxonomy" id="467358"/>
    <lineage>
        <taxon>Eukaryota</taxon>
        <taxon>Metazoa</taxon>
        <taxon>Ecdysozoa</taxon>
        <taxon>Arthropoda</taxon>
        <taxon>Hexapoda</taxon>
        <taxon>Insecta</taxon>
        <taxon>Pterygota</taxon>
        <taxon>Neoptera</taxon>
        <taxon>Endopterygota</taxon>
        <taxon>Coleoptera</taxon>
        <taxon>Polyphaga</taxon>
        <taxon>Cucujiformia</taxon>
        <taxon>Curculionidae</taxon>
        <taxon>Ceutorhynchinae</taxon>
        <taxon>Ceutorhynchus</taxon>
    </lineage>
</organism>
<evidence type="ECO:0000256" key="1">
    <source>
        <dbReference type="ARBA" id="ARBA00008987"/>
    </source>
</evidence>
<comment type="similarity">
    <text evidence="1">Belongs to the thioredoxin family.</text>
</comment>
<dbReference type="GO" id="GO:0005829">
    <property type="term" value="C:cytosol"/>
    <property type="evidence" value="ECO:0007669"/>
    <property type="project" value="TreeGrafter"/>
</dbReference>
<evidence type="ECO:0000256" key="3">
    <source>
        <dbReference type="SAM" id="MobiDB-lite"/>
    </source>
</evidence>
<evidence type="ECO:0000259" key="4">
    <source>
        <dbReference type="Pfam" id="PF06110"/>
    </source>
</evidence>
<proteinExistence type="inferred from homology"/>
<keyword evidence="6" id="KW-1185">Reference proteome</keyword>
<evidence type="ECO:0000256" key="2">
    <source>
        <dbReference type="ARBA" id="ARBA00016949"/>
    </source>
</evidence>
<dbReference type="InterPro" id="IPR010357">
    <property type="entry name" value="TXNDC17_dom"/>
</dbReference>
<reference evidence="5" key="1">
    <citation type="submission" date="2022-01" db="EMBL/GenBank/DDBJ databases">
        <authorList>
            <person name="King R."/>
        </authorList>
    </citation>
    <scope>NUCLEOTIDE SEQUENCE</scope>
</reference>
<dbReference type="GO" id="GO:0047134">
    <property type="term" value="F:protein-disulfide reductase [NAD(P)H] activity"/>
    <property type="evidence" value="ECO:0007669"/>
    <property type="project" value="InterPro"/>
</dbReference>
<dbReference type="Proteomes" id="UP001152799">
    <property type="component" value="Chromosome 4"/>
</dbReference>
<feature type="region of interest" description="Disordered" evidence="3">
    <location>
        <begin position="1"/>
        <end position="25"/>
    </location>
</feature>
<dbReference type="InterPro" id="IPR045108">
    <property type="entry name" value="TXNDC17-like"/>
</dbReference>
<dbReference type="AlphaFoldDB" id="A0A9N9MP96"/>
<dbReference type="Gene3D" id="3.40.30.10">
    <property type="entry name" value="Glutaredoxin"/>
    <property type="match status" value="1"/>
</dbReference>
<dbReference type="SUPFAM" id="SSF52833">
    <property type="entry name" value="Thioredoxin-like"/>
    <property type="match status" value="1"/>
</dbReference>
<dbReference type="EMBL" id="OU892280">
    <property type="protein sequence ID" value="CAG9767135.1"/>
    <property type="molecule type" value="Genomic_DNA"/>
</dbReference>
<dbReference type="PANTHER" id="PTHR12452">
    <property type="entry name" value="42-9-9 PROTEIN-RELATED"/>
    <property type="match status" value="1"/>
</dbReference>
<gene>
    <name evidence="5" type="ORF">CEUTPL_LOCUS7702</name>
</gene>
<feature type="domain" description="Thioredoxin" evidence="4">
    <location>
        <begin position="42"/>
        <end position="146"/>
    </location>
</feature>
<dbReference type="OrthoDB" id="78947at2759"/>
<dbReference type="InterPro" id="IPR036249">
    <property type="entry name" value="Thioredoxin-like_sf"/>
</dbReference>
<accession>A0A9N9MP96</accession>